<dbReference type="AlphaFoldDB" id="A0A0N0BG88"/>
<dbReference type="Proteomes" id="UP000053105">
    <property type="component" value="Unassembled WGS sequence"/>
</dbReference>
<dbReference type="OrthoDB" id="10451291at2759"/>
<evidence type="ECO:0000313" key="3">
    <source>
        <dbReference type="Proteomes" id="UP000053105"/>
    </source>
</evidence>
<gene>
    <name evidence="2" type="ORF">WN51_00414</name>
</gene>
<reference evidence="2 3" key="1">
    <citation type="submission" date="2015-07" db="EMBL/GenBank/DDBJ databases">
        <title>The genome of Melipona quadrifasciata.</title>
        <authorList>
            <person name="Pan H."/>
            <person name="Kapheim K."/>
        </authorList>
    </citation>
    <scope>NUCLEOTIDE SEQUENCE [LARGE SCALE GENOMIC DNA]</scope>
    <source>
        <strain evidence="2">0111107301</strain>
        <tissue evidence="2">Whole body</tissue>
    </source>
</reference>
<dbReference type="EMBL" id="KQ435789">
    <property type="protein sequence ID" value="KOX74431.1"/>
    <property type="molecule type" value="Genomic_DNA"/>
</dbReference>
<feature type="compositionally biased region" description="Low complexity" evidence="1">
    <location>
        <begin position="84"/>
        <end position="96"/>
    </location>
</feature>
<evidence type="ECO:0000313" key="2">
    <source>
        <dbReference type="EMBL" id="KOX74431.1"/>
    </source>
</evidence>
<keyword evidence="3" id="KW-1185">Reference proteome</keyword>
<organism evidence="2 3">
    <name type="scientific">Melipona quadrifasciata</name>
    <dbReference type="NCBI Taxonomy" id="166423"/>
    <lineage>
        <taxon>Eukaryota</taxon>
        <taxon>Metazoa</taxon>
        <taxon>Ecdysozoa</taxon>
        <taxon>Arthropoda</taxon>
        <taxon>Hexapoda</taxon>
        <taxon>Insecta</taxon>
        <taxon>Pterygota</taxon>
        <taxon>Neoptera</taxon>
        <taxon>Endopterygota</taxon>
        <taxon>Hymenoptera</taxon>
        <taxon>Apocrita</taxon>
        <taxon>Aculeata</taxon>
        <taxon>Apoidea</taxon>
        <taxon>Anthophila</taxon>
        <taxon>Apidae</taxon>
        <taxon>Melipona</taxon>
    </lineage>
</organism>
<proteinExistence type="predicted"/>
<evidence type="ECO:0000256" key="1">
    <source>
        <dbReference type="SAM" id="MobiDB-lite"/>
    </source>
</evidence>
<feature type="compositionally biased region" description="Basic residues" evidence="1">
    <location>
        <begin position="100"/>
        <end position="114"/>
    </location>
</feature>
<feature type="region of interest" description="Disordered" evidence="1">
    <location>
        <begin position="65"/>
        <end position="118"/>
    </location>
</feature>
<sequence>MLVKPFSGGVSREHPQSRISPEGYLGLYWYLNSPHGNPCEEDNDSTLSTPSSINILQLLPADIHRKPPPAAKAKAKAKAEAEAEAQAQAQAEAQAEAKAKAKVSKGKGKGRGKAGRLEGRASNLGAVKKREQKRKKIQADERGGPWIYIPVNHFEPSAARLKFSRGRADVIKTNYAYGTVMPHHFIP</sequence>
<accession>A0A0N0BG88</accession>
<name>A0A0N0BG88_9HYME</name>
<protein>
    <submittedName>
        <fullName evidence="2">Uncharacterized protein</fullName>
    </submittedName>
</protein>